<keyword evidence="3 7" id="KW-0548">Nucleotidyltransferase</keyword>
<keyword evidence="2 7" id="KW-0808">Transferase</keyword>
<dbReference type="Gene3D" id="3.90.550.10">
    <property type="entry name" value="Spore Coat Polysaccharide Biosynthesis Protein SpsA, Chain A"/>
    <property type="match status" value="1"/>
</dbReference>
<gene>
    <name evidence="7" type="primary">glgC1</name>
    <name evidence="7" type="ORF">CGLAU_03955</name>
</gene>
<name>A0A1Q2HV91_9CORY</name>
<dbReference type="InterPro" id="IPR005835">
    <property type="entry name" value="NTP_transferase_dom"/>
</dbReference>
<dbReference type="OrthoDB" id="9801810at2"/>
<evidence type="ECO:0000256" key="2">
    <source>
        <dbReference type="ARBA" id="ARBA00022679"/>
    </source>
</evidence>
<evidence type="ECO:0000256" key="4">
    <source>
        <dbReference type="ARBA" id="ARBA00023056"/>
    </source>
</evidence>
<dbReference type="InterPro" id="IPR011004">
    <property type="entry name" value="Trimer_LpxA-like_sf"/>
</dbReference>
<comment type="similarity">
    <text evidence="1">Belongs to the bacterial/plant glucose-1-phosphate adenylyltransferase family.</text>
</comment>
<keyword evidence="8" id="KW-1185">Reference proteome</keyword>
<dbReference type="PANTHER" id="PTHR43523:SF2">
    <property type="entry name" value="GLUCOSE-1-PHOSPHATE ADENYLYLTRANSFERASE"/>
    <property type="match status" value="1"/>
</dbReference>
<dbReference type="PANTHER" id="PTHR43523">
    <property type="entry name" value="GLUCOSE-1-PHOSPHATE ADENYLYLTRANSFERASE-RELATED"/>
    <property type="match status" value="1"/>
</dbReference>
<evidence type="ECO:0000256" key="1">
    <source>
        <dbReference type="ARBA" id="ARBA00010443"/>
    </source>
</evidence>
<feature type="domain" description="Nucleotidyl transferase" evidence="5">
    <location>
        <begin position="10"/>
        <end position="262"/>
    </location>
</feature>
<evidence type="ECO:0000313" key="7">
    <source>
        <dbReference type="EMBL" id="AQQ14767.1"/>
    </source>
</evidence>
<dbReference type="Gene3D" id="2.160.10.10">
    <property type="entry name" value="Hexapeptide repeat proteins"/>
    <property type="match status" value="1"/>
</dbReference>
<evidence type="ECO:0000259" key="6">
    <source>
        <dbReference type="Pfam" id="PF24894"/>
    </source>
</evidence>
<dbReference type="Pfam" id="PF00483">
    <property type="entry name" value="NTP_transferase"/>
    <property type="match status" value="1"/>
</dbReference>
<organism evidence="7 8">
    <name type="scientific">Corynebacterium glaucum</name>
    <dbReference type="NCBI Taxonomy" id="187491"/>
    <lineage>
        <taxon>Bacteria</taxon>
        <taxon>Bacillati</taxon>
        <taxon>Actinomycetota</taxon>
        <taxon>Actinomycetes</taxon>
        <taxon>Mycobacteriales</taxon>
        <taxon>Corynebacteriaceae</taxon>
        <taxon>Corynebacterium</taxon>
    </lineage>
</organism>
<keyword evidence="4" id="KW-0320">Glycogen biosynthesis</keyword>
<dbReference type="InterPro" id="IPR029044">
    <property type="entry name" value="Nucleotide-diphossugar_trans"/>
</dbReference>
<dbReference type="InterPro" id="IPR011831">
    <property type="entry name" value="ADP-Glc_PPase"/>
</dbReference>
<evidence type="ECO:0000313" key="8">
    <source>
        <dbReference type="Proteomes" id="UP000217209"/>
    </source>
</evidence>
<dbReference type="InterPro" id="IPR056818">
    <property type="entry name" value="GlmU/GlgC-like_hexapep"/>
</dbReference>
<sequence length="376" mass="40052">MGAMRNPLVALVLAGGRGSRLTPLTDHQPKPAVAFAGSYRLIDITLSNLTHSGIKSVWIAEQYRPNFLNRYLAGGRPWDLDGTLAGLRVLPPGEGDTEDGFSEGNGHALYRHLDEVEAVGAETLVVMSADHLCQLDLRAVVSQHERLGSDVTVVTTEIAEDPSRYGVIQRDGDRVTEYAYKPGSPKSQVIATEVFVFRVPALRAACDALVGDDSDGAELGDYGETILPYMVENATVHAYRSGGYWRDVGTVDAYFQAHMELIDGTGFNLYDPDWPILSNLSTSTPARIRPEAKVHNSLICPGADVAGEVTHSLIGPGVRVERGATVNRCVLTADVVVPSGAHLESVIADTGAQVGAGRTGATKPGPGNITVLTAEL</sequence>
<dbReference type="EMBL" id="CP019688">
    <property type="protein sequence ID" value="AQQ14767.1"/>
    <property type="molecule type" value="Genomic_DNA"/>
</dbReference>
<evidence type="ECO:0000259" key="5">
    <source>
        <dbReference type="Pfam" id="PF00483"/>
    </source>
</evidence>
<protein>
    <submittedName>
        <fullName evidence="7">Glucose-1-phosphate adenylyltransferase</fullName>
        <ecNumber evidence="7">2.7.7.27</ecNumber>
    </submittedName>
</protein>
<dbReference type="Pfam" id="PF24894">
    <property type="entry name" value="Hexapep_GlmU"/>
    <property type="match status" value="1"/>
</dbReference>
<dbReference type="GO" id="GO:0005978">
    <property type="term" value="P:glycogen biosynthetic process"/>
    <property type="evidence" value="ECO:0007669"/>
    <property type="project" value="UniProtKB-KW"/>
</dbReference>
<dbReference type="Proteomes" id="UP000217209">
    <property type="component" value="Chromosome"/>
</dbReference>
<accession>A0A1Q2HV91</accession>
<dbReference type="EC" id="2.7.7.27" evidence="7"/>
<proteinExistence type="inferred from homology"/>
<feature type="domain" description="Glucose-1-phosphate adenylyltransferase/Bifunctional protein GlmU-like C-terminal hexapeptide" evidence="6">
    <location>
        <begin position="291"/>
        <end position="357"/>
    </location>
</feature>
<dbReference type="SUPFAM" id="SSF53448">
    <property type="entry name" value="Nucleotide-diphospho-sugar transferases"/>
    <property type="match status" value="1"/>
</dbReference>
<dbReference type="KEGG" id="cgv:CGLAU_03955"/>
<reference evidence="7 8" key="1">
    <citation type="submission" date="2016-12" db="EMBL/GenBank/DDBJ databases">
        <authorList>
            <person name="Song W.-J."/>
            <person name="Kurnit D.M."/>
        </authorList>
    </citation>
    <scope>NUCLEOTIDE SEQUENCE [LARGE SCALE GENOMIC DNA]</scope>
    <source>
        <strain evidence="7 8">DSM 30827</strain>
    </source>
</reference>
<dbReference type="GO" id="GO:0008878">
    <property type="term" value="F:glucose-1-phosphate adenylyltransferase activity"/>
    <property type="evidence" value="ECO:0007669"/>
    <property type="project" value="UniProtKB-EC"/>
</dbReference>
<dbReference type="CDD" id="cd02508">
    <property type="entry name" value="ADP_Glucose_PP"/>
    <property type="match status" value="1"/>
</dbReference>
<dbReference type="SUPFAM" id="SSF51161">
    <property type="entry name" value="Trimeric LpxA-like enzymes"/>
    <property type="match status" value="1"/>
</dbReference>
<dbReference type="AlphaFoldDB" id="A0A1Q2HV91"/>
<evidence type="ECO:0000256" key="3">
    <source>
        <dbReference type="ARBA" id="ARBA00022695"/>
    </source>
</evidence>